<keyword evidence="6 9" id="KW-0472">Membrane</keyword>
<gene>
    <name evidence="10" type="ORF">LCGC14_0495750</name>
</gene>
<dbReference type="AlphaFoldDB" id="A0A0F9S5B1"/>
<organism evidence="10">
    <name type="scientific">marine sediment metagenome</name>
    <dbReference type="NCBI Taxonomy" id="412755"/>
    <lineage>
        <taxon>unclassified sequences</taxon>
        <taxon>metagenomes</taxon>
        <taxon>ecological metagenomes</taxon>
    </lineage>
</organism>
<protein>
    <recommendedName>
        <fullName evidence="11">Flagellar protein</fullName>
    </recommendedName>
</protein>
<dbReference type="Pfam" id="PF04347">
    <property type="entry name" value="FliO"/>
    <property type="match status" value="1"/>
</dbReference>
<keyword evidence="3" id="KW-1003">Cell membrane</keyword>
<proteinExistence type="inferred from homology"/>
<reference evidence="10" key="1">
    <citation type="journal article" date="2015" name="Nature">
        <title>Complex archaea that bridge the gap between prokaryotes and eukaryotes.</title>
        <authorList>
            <person name="Spang A."/>
            <person name="Saw J.H."/>
            <person name="Jorgensen S.L."/>
            <person name="Zaremba-Niedzwiedzka K."/>
            <person name="Martijn J."/>
            <person name="Lind A.E."/>
            <person name="van Eijk R."/>
            <person name="Schleper C."/>
            <person name="Guy L."/>
            <person name="Ettema T.J."/>
        </authorList>
    </citation>
    <scope>NUCLEOTIDE SEQUENCE</scope>
</reference>
<keyword evidence="7" id="KW-0975">Bacterial flagellum</keyword>
<dbReference type="PANTHER" id="PTHR38766">
    <property type="entry name" value="FLAGELLAR PROTEIN FLIO"/>
    <property type="match status" value="1"/>
</dbReference>
<dbReference type="GO" id="GO:0005886">
    <property type="term" value="C:plasma membrane"/>
    <property type="evidence" value="ECO:0007669"/>
    <property type="project" value="UniProtKB-SubCell"/>
</dbReference>
<comment type="caution">
    <text evidence="10">The sequence shown here is derived from an EMBL/GenBank/DDBJ whole genome shotgun (WGS) entry which is preliminary data.</text>
</comment>
<dbReference type="GO" id="GO:0009425">
    <property type="term" value="C:bacterial-type flagellum basal body"/>
    <property type="evidence" value="ECO:0007669"/>
    <property type="project" value="UniProtKB-SubCell"/>
</dbReference>
<evidence type="ECO:0000256" key="8">
    <source>
        <dbReference type="ARBA" id="ARBA00037937"/>
    </source>
</evidence>
<keyword evidence="4 9" id="KW-0812">Transmembrane</keyword>
<sequence>MKAYILKLIGILGLSLWSAMGFTAEQSSTFDAKTLTTPPVTTSALLETILGLFIVLACIAFLAWLLRRTGRFQSSANGEMKIITSLALGPRERAVLLQVGEQQILVGVTAQSVQTLHILDTPISTMPTKANSSTHSNFAEKLQQMMQQRTKS</sequence>
<comment type="subcellular location">
    <subcellularLocation>
        <location evidence="1">Bacterial flagellum basal body</location>
    </subcellularLocation>
    <subcellularLocation>
        <location evidence="2">Cell membrane</location>
    </subcellularLocation>
</comment>
<dbReference type="InterPro" id="IPR052205">
    <property type="entry name" value="FliO/MopB"/>
</dbReference>
<dbReference type="PANTHER" id="PTHR38766:SF1">
    <property type="entry name" value="FLAGELLAR PROTEIN FLIO"/>
    <property type="match status" value="1"/>
</dbReference>
<evidence type="ECO:0008006" key="11">
    <source>
        <dbReference type="Google" id="ProtNLM"/>
    </source>
</evidence>
<keyword evidence="5 9" id="KW-1133">Transmembrane helix</keyword>
<dbReference type="InterPro" id="IPR022781">
    <property type="entry name" value="Flagellar_biosynth_FliO"/>
</dbReference>
<evidence type="ECO:0000313" key="10">
    <source>
        <dbReference type="EMBL" id="KKN64050.1"/>
    </source>
</evidence>
<dbReference type="NCBIfam" id="TIGR03500">
    <property type="entry name" value="FliO_TIGR"/>
    <property type="match status" value="1"/>
</dbReference>
<accession>A0A0F9S5B1</accession>
<feature type="transmembrane region" description="Helical" evidence="9">
    <location>
        <begin position="45"/>
        <end position="66"/>
    </location>
</feature>
<comment type="similarity">
    <text evidence="8">Belongs to the FliO/MopB family.</text>
</comment>
<evidence type="ECO:0000256" key="4">
    <source>
        <dbReference type="ARBA" id="ARBA00022692"/>
    </source>
</evidence>
<evidence type="ECO:0000256" key="2">
    <source>
        <dbReference type="ARBA" id="ARBA00004236"/>
    </source>
</evidence>
<evidence type="ECO:0000256" key="1">
    <source>
        <dbReference type="ARBA" id="ARBA00004117"/>
    </source>
</evidence>
<name>A0A0F9S5B1_9ZZZZ</name>
<evidence type="ECO:0000256" key="6">
    <source>
        <dbReference type="ARBA" id="ARBA00023136"/>
    </source>
</evidence>
<evidence type="ECO:0000256" key="9">
    <source>
        <dbReference type="SAM" id="Phobius"/>
    </source>
</evidence>
<dbReference type="GO" id="GO:0044781">
    <property type="term" value="P:bacterial-type flagellum organization"/>
    <property type="evidence" value="ECO:0007669"/>
    <property type="project" value="InterPro"/>
</dbReference>
<dbReference type="EMBL" id="LAZR01000569">
    <property type="protein sequence ID" value="KKN64050.1"/>
    <property type="molecule type" value="Genomic_DNA"/>
</dbReference>
<evidence type="ECO:0000256" key="3">
    <source>
        <dbReference type="ARBA" id="ARBA00022475"/>
    </source>
</evidence>
<evidence type="ECO:0000256" key="7">
    <source>
        <dbReference type="ARBA" id="ARBA00023143"/>
    </source>
</evidence>
<evidence type="ECO:0000256" key="5">
    <source>
        <dbReference type="ARBA" id="ARBA00022989"/>
    </source>
</evidence>